<feature type="domain" description="GH16" evidence="5">
    <location>
        <begin position="36"/>
        <end position="308"/>
    </location>
</feature>
<evidence type="ECO:0000256" key="3">
    <source>
        <dbReference type="SAM" id="Phobius"/>
    </source>
</evidence>
<keyword evidence="3" id="KW-0812">Transmembrane</keyword>
<keyword evidence="3" id="KW-1133">Transmembrane helix</keyword>
<feature type="compositionally biased region" description="Pro residues" evidence="2">
    <location>
        <begin position="331"/>
        <end position="342"/>
    </location>
</feature>
<evidence type="ECO:0000256" key="4">
    <source>
        <dbReference type="SAM" id="SignalP"/>
    </source>
</evidence>
<dbReference type="EMBL" id="CAICTM010001183">
    <property type="protein sequence ID" value="CAB9521323.1"/>
    <property type="molecule type" value="Genomic_DNA"/>
</dbReference>
<dbReference type="CDD" id="cd08023">
    <property type="entry name" value="GH16_laminarinase_like"/>
    <property type="match status" value="1"/>
</dbReference>
<name>A0A9N8HSN3_9STRA</name>
<dbReference type="Proteomes" id="UP001153069">
    <property type="component" value="Unassembled WGS sequence"/>
</dbReference>
<gene>
    <name evidence="6" type="ORF">SEMRO_1185_G250220.1</name>
</gene>
<protein>
    <submittedName>
        <fullName evidence="6">Glycosyl hydrolases family 16</fullName>
    </submittedName>
</protein>
<dbReference type="SUPFAM" id="SSF49899">
    <property type="entry name" value="Concanavalin A-like lectins/glucanases"/>
    <property type="match status" value="1"/>
</dbReference>
<dbReference type="AlphaFoldDB" id="A0A9N8HSN3"/>
<proteinExistence type="inferred from homology"/>
<dbReference type="PRINTS" id="PR01217">
    <property type="entry name" value="PRICHEXTENSN"/>
</dbReference>
<reference evidence="6" key="1">
    <citation type="submission" date="2020-06" db="EMBL/GenBank/DDBJ databases">
        <authorList>
            <consortium name="Plant Systems Biology data submission"/>
        </authorList>
    </citation>
    <scope>NUCLEOTIDE SEQUENCE</scope>
    <source>
        <strain evidence="6">D6</strain>
    </source>
</reference>
<dbReference type="GO" id="GO:0005975">
    <property type="term" value="P:carbohydrate metabolic process"/>
    <property type="evidence" value="ECO:0007669"/>
    <property type="project" value="InterPro"/>
</dbReference>
<evidence type="ECO:0000259" key="5">
    <source>
        <dbReference type="PROSITE" id="PS51762"/>
    </source>
</evidence>
<dbReference type="InterPro" id="IPR000757">
    <property type="entry name" value="Beta-glucanase-like"/>
</dbReference>
<dbReference type="Gene3D" id="2.60.120.200">
    <property type="match status" value="1"/>
</dbReference>
<evidence type="ECO:0000256" key="2">
    <source>
        <dbReference type="SAM" id="MobiDB-lite"/>
    </source>
</evidence>
<feature type="signal peptide" evidence="4">
    <location>
        <begin position="1"/>
        <end position="25"/>
    </location>
</feature>
<comment type="similarity">
    <text evidence="1">Belongs to the glycosyl hydrolase 16 family.</text>
</comment>
<evidence type="ECO:0000313" key="6">
    <source>
        <dbReference type="EMBL" id="CAB9521323.1"/>
    </source>
</evidence>
<dbReference type="OrthoDB" id="47817at2759"/>
<feature type="region of interest" description="Disordered" evidence="2">
    <location>
        <begin position="313"/>
        <end position="342"/>
    </location>
</feature>
<feature type="region of interest" description="Disordered" evidence="2">
    <location>
        <begin position="250"/>
        <end position="288"/>
    </location>
</feature>
<feature type="chain" id="PRO_5040383031" evidence="4">
    <location>
        <begin position="26"/>
        <end position="572"/>
    </location>
</feature>
<feature type="compositionally biased region" description="Gly residues" evidence="2">
    <location>
        <begin position="415"/>
        <end position="424"/>
    </location>
</feature>
<keyword evidence="7" id="KW-1185">Reference proteome</keyword>
<keyword evidence="6" id="KW-0378">Hydrolase</keyword>
<sequence length="572" mass="59478">MRIQEVQSILLAALVSLSAPLSVDGAVGDLLWSEEFDYTGTPDPSIWSHDVGNNNGWGNNELQIYTSDSSNSIVQDGILRIMTRRNGNSNTFTSARIKTENKVSFTYGTLEARIQVPDMDAGLWPCFWTMGEDFYQVGWPKAGEVDIMEMGQGLAINEGLVNQRVVSAAHWDIFGQYATYAKSYDSPTDLSQDYHIYKLEWTPDSMTTYVDGNWIWEIDITDGQCPSCTELHQPHHILLNMAVGGGFTSGGTSSSAAGSSSSGCEGSSSAAGDASSGGCSSRGPDDITAPLPAELKVDWVRLYDNGYTTVNLPPTPVPTPVPTARDRLPATPNPTPLPTTPLPTPFPTPMPTNPIPVTYAPVPSPVTSVPLSPSNRFPYPVEPVTPQVPVSGGKGGKGGKKGSFSRSATSSGVSLGKGKGGLKGGSRSATATSFGKGGKGNLGAAGSRLGTSSKGKGRWSRSGATAGTQRTTADGTPLDTTTSTPPPTATPTQTPATPPPTPPMGSFGSGAGGTETDSDEDSPETSPGYSRGSGPQSVVAQSNAATSSANAVPFMFLSVALALTVTLGLIRS</sequence>
<feature type="compositionally biased region" description="Low complexity" evidence="2">
    <location>
        <begin position="250"/>
        <end position="282"/>
    </location>
</feature>
<evidence type="ECO:0000313" key="7">
    <source>
        <dbReference type="Proteomes" id="UP001153069"/>
    </source>
</evidence>
<feature type="compositionally biased region" description="Low complexity" evidence="2">
    <location>
        <begin position="471"/>
        <end position="483"/>
    </location>
</feature>
<feature type="transmembrane region" description="Helical" evidence="3">
    <location>
        <begin position="551"/>
        <end position="570"/>
    </location>
</feature>
<dbReference type="GO" id="GO:0004553">
    <property type="term" value="F:hydrolase activity, hydrolyzing O-glycosyl compounds"/>
    <property type="evidence" value="ECO:0007669"/>
    <property type="project" value="InterPro"/>
</dbReference>
<organism evidence="6 7">
    <name type="scientific">Seminavis robusta</name>
    <dbReference type="NCBI Taxonomy" id="568900"/>
    <lineage>
        <taxon>Eukaryota</taxon>
        <taxon>Sar</taxon>
        <taxon>Stramenopiles</taxon>
        <taxon>Ochrophyta</taxon>
        <taxon>Bacillariophyta</taxon>
        <taxon>Bacillariophyceae</taxon>
        <taxon>Bacillariophycidae</taxon>
        <taxon>Naviculales</taxon>
        <taxon>Naviculaceae</taxon>
        <taxon>Seminavis</taxon>
    </lineage>
</organism>
<feature type="compositionally biased region" description="Low complexity" evidence="2">
    <location>
        <begin position="444"/>
        <end position="454"/>
    </location>
</feature>
<keyword evidence="4" id="KW-0732">Signal</keyword>
<keyword evidence="3" id="KW-0472">Membrane</keyword>
<dbReference type="PANTHER" id="PTHR10963:SF55">
    <property type="entry name" value="GLYCOSIDE HYDROLASE FAMILY 16 PROTEIN"/>
    <property type="match status" value="1"/>
</dbReference>
<comment type="caution">
    <text evidence="6">The sequence shown here is derived from an EMBL/GenBank/DDBJ whole genome shotgun (WGS) entry which is preliminary data.</text>
</comment>
<feature type="region of interest" description="Disordered" evidence="2">
    <location>
        <begin position="382"/>
        <end position="541"/>
    </location>
</feature>
<dbReference type="Pfam" id="PF00722">
    <property type="entry name" value="Glyco_hydro_16"/>
    <property type="match status" value="1"/>
</dbReference>
<dbReference type="PANTHER" id="PTHR10963">
    <property type="entry name" value="GLYCOSYL HYDROLASE-RELATED"/>
    <property type="match status" value="1"/>
</dbReference>
<accession>A0A9N8HSN3</accession>
<dbReference type="InterPro" id="IPR050546">
    <property type="entry name" value="Glycosyl_Hydrlase_16"/>
</dbReference>
<dbReference type="InterPro" id="IPR013320">
    <property type="entry name" value="ConA-like_dom_sf"/>
</dbReference>
<dbReference type="PROSITE" id="PS51762">
    <property type="entry name" value="GH16_2"/>
    <property type="match status" value="1"/>
</dbReference>
<evidence type="ECO:0000256" key="1">
    <source>
        <dbReference type="ARBA" id="ARBA00006865"/>
    </source>
</evidence>